<protein>
    <recommendedName>
        <fullName evidence="3">Adipogenesis regulatory factor</fullName>
    </recommendedName>
</protein>
<evidence type="ECO:0000313" key="2">
    <source>
        <dbReference type="Proteomes" id="UP000276834"/>
    </source>
</evidence>
<accession>A0A3L8SLK7</accession>
<dbReference type="Proteomes" id="UP000276834">
    <property type="component" value="Unassembled WGS sequence"/>
</dbReference>
<proteinExistence type="predicted"/>
<dbReference type="AlphaFoldDB" id="A0A3L8SLK7"/>
<comment type="caution">
    <text evidence="1">The sequence shown here is derived from an EMBL/GenBank/DDBJ whole genome shotgun (WGS) entry which is preliminary data.</text>
</comment>
<reference evidence="1 2" key="1">
    <citation type="journal article" date="2018" name="Proc. R. Soc. B">
        <title>A non-coding region near Follistatin controls head colour polymorphism in the Gouldian finch.</title>
        <authorList>
            <person name="Toomey M.B."/>
            <person name="Marques C.I."/>
            <person name="Andrade P."/>
            <person name="Araujo P.M."/>
            <person name="Sabatino S."/>
            <person name="Gazda M.A."/>
            <person name="Afonso S."/>
            <person name="Lopes R.J."/>
            <person name="Corbo J.C."/>
            <person name="Carneiro M."/>
        </authorList>
    </citation>
    <scope>NUCLEOTIDE SEQUENCE [LARGE SCALE GENOMIC DNA]</scope>
    <source>
        <strain evidence="1">Red01</strain>
        <tissue evidence="1">Muscle</tissue>
    </source>
</reference>
<name>A0A3L8SLK7_CHLGU</name>
<evidence type="ECO:0000313" key="1">
    <source>
        <dbReference type="EMBL" id="RLW04106.1"/>
    </source>
</evidence>
<dbReference type="EMBL" id="QUSF01000014">
    <property type="protein sequence ID" value="RLW04106.1"/>
    <property type="molecule type" value="Genomic_DNA"/>
</dbReference>
<evidence type="ECO:0008006" key="3">
    <source>
        <dbReference type="Google" id="ProtNLM"/>
    </source>
</evidence>
<sequence>MFGIGKKLAGEAVQQAESAAQVAVDTVNQTVQQAAEQAKAAGQKGAFSGERTVFPNIAG</sequence>
<keyword evidence="2" id="KW-1185">Reference proteome</keyword>
<organism evidence="1 2">
    <name type="scientific">Chloebia gouldiae</name>
    <name type="common">Gouldian finch</name>
    <name type="synonym">Erythrura gouldiae</name>
    <dbReference type="NCBI Taxonomy" id="44316"/>
    <lineage>
        <taxon>Eukaryota</taxon>
        <taxon>Metazoa</taxon>
        <taxon>Chordata</taxon>
        <taxon>Craniata</taxon>
        <taxon>Vertebrata</taxon>
        <taxon>Euteleostomi</taxon>
        <taxon>Archelosauria</taxon>
        <taxon>Archosauria</taxon>
        <taxon>Dinosauria</taxon>
        <taxon>Saurischia</taxon>
        <taxon>Theropoda</taxon>
        <taxon>Coelurosauria</taxon>
        <taxon>Aves</taxon>
        <taxon>Neognathae</taxon>
        <taxon>Neoaves</taxon>
        <taxon>Telluraves</taxon>
        <taxon>Australaves</taxon>
        <taxon>Passeriformes</taxon>
        <taxon>Passeroidea</taxon>
        <taxon>Passeridae</taxon>
        <taxon>Chloebia</taxon>
    </lineage>
</organism>
<gene>
    <name evidence="1" type="ORF">DV515_00006130</name>
</gene>